<dbReference type="Gene3D" id="2.170.120.30">
    <property type="match status" value="2"/>
</dbReference>
<feature type="transmembrane region" description="Helical" evidence="2">
    <location>
        <begin position="9"/>
        <end position="28"/>
    </location>
</feature>
<dbReference type="RefSeq" id="WP_007200165.1">
    <property type="nucleotide sequence ID" value="NZ_AKKV01000005.1"/>
</dbReference>
<dbReference type="InterPro" id="IPR053154">
    <property type="entry name" value="c-di-AMP_regulator"/>
</dbReference>
<organism evidence="3 4">
    <name type="scientific">Fictibacillus macauensis ZFHKF-1</name>
    <dbReference type="NCBI Taxonomy" id="1196324"/>
    <lineage>
        <taxon>Bacteria</taxon>
        <taxon>Bacillati</taxon>
        <taxon>Bacillota</taxon>
        <taxon>Bacilli</taxon>
        <taxon>Bacillales</taxon>
        <taxon>Fictibacillaceae</taxon>
        <taxon>Fictibacillus</taxon>
    </lineage>
</organism>
<evidence type="ECO:0000313" key="3">
    <source>
        <dbReference type="EMBL" id="EIT87362.1"/>
    </source>
</evidence>
<feature type="compositionally biased region" description="Acidic residues" evidence="1">
    <location>
        <begin position="462"/>
        <end position="472"/>
    </location>
</feature>
<keyword evidence="2" id="KW-0472">Membrane</keyword>
<name>I8AMX4_9BACL</name>
<dbReference type="STRING" id="1196324.A374_00270"/>
<evidence type="ECO:0000256" key="1">
    <source>
        <dbReference type="SAM" id="MobiDB-lite"/>
    </source>
</evidence>
<feature type="region of interest" description="Disordered" evidence="1">
    <location>
        <begin position="385"/>
        <end position="472"/>
    </location>
</feature>
<evidence type="ECO:0008006" key="5">
    <source>
        <dbReference type="Google" id="ProtNLM"/>
    </source>
</evidence>
<keyword evidence="2" id="KW-0812">Transmembrane</keyword>
<keyword evidence="4" id="KW-1185">Reference proteome</keyword>
<dbReference type="eggNOG" id="COG4856">
    <property type="taxonomic scope" value="Bacteria"/>
</dbReference>
<dbReference type="Proteomes" id="UP000004080">
    <property type="component" value="Unassembled WGS sequence"/>
</dbReference>
<reference evidence="3 4" key="1">
    <citation type="journal article" date="2012" name="J. Bacteriol.">
        <title>Genome of Bacillus macauensis ZFHKF-1, a Long-Chain-Forming Bacterium.</title>
        <authorList>
            <person name="Cai L."/>
            <person name="Zhang T."/>
        </authorList>
    </citation>
    <scope>NUCLEOTIDE SEQUENCE [LARGE SCALE GENOMIC DNA]</scope>
    <source>
        <strain evidence="3 4">ZFHKF-1</strain>
    </source>
</reference>
<dbReference type="OrthoDB" id="2960905at2"/>
<dbReference type="Gene3D" id="2.170.120.40">
    <property type="entry name" value="YbbR-like domain"/>
    <property type="match status" value="2"/>
</dbReference>
<dbReference type="EMBL" id="AKKV01000005">
    <property type="protein sequence ID" value="EIT87362.1"/>
    <property type="molecule type" value="Genomic_DNA"/>
</dbReference>
<proteinExistence type="predicted"/>
<protein>
    <recommendedName>
        <fullName evidence="5">YbbR family protein</fullName>
    </recommendedName>
</protein>
<dbReference type="AlphaFoldDB" id="I8AMX4"/>
<dbReference type="InterPro" id="IPR012505">
    <property type="entry name" value="YbbR"/>
</dbReference>
<comment type="caution">
    <text evidence="3">The sequence shown here is derived from an EMBL/GenBank/DDBJ whole genome shotgun (WGS) entry which is preliminary data.</text>
</comment>
<accession>I8AMX4</accession>
<feature type="compositionally biased region" description="Polar residues" evidence="1">
    <location>
        <begin position="390"/>
        <end position="407"/>
    </location>
</feature>
<dbReference type="PANTHER" id="PTHR37804:SF1">
    <property type="entry name" value="CDAA REGULATORY PROTEIN CDAR"/>
    <property type="match status" value="1"/>
</dbReference>
<evidence type="ECO:0000313" key="4">
    <source>
        <dbReference type="Proteomes" id="UP000004080"/>
    </source>
</evidence>
<gene>
    <name evidence="3" type="ORF">A374_00270</name>
</gene>
<dbReference type="Pfam" id="PF07949">
    <property type="entry name" value="YbbR"/>
    <property type="match status" value="4"/>
</dbReference>
<keyword evidence="2" id="KW-1133">Transmembrane helix</keyword>
<dbReference type="PANTHER" id="PTHR37804">
    <property type="entry name" value="CDAA REGULATORY PROTEIN CDAR"/>
    <property type="match status" value="1"/>
</dbReference>
<dbReference type="PATRIC" id="fig|1196324.3.peg.54"/>
<sequence>MDKLLKSNWFVKIIAFLLALMLYTVVSMENQQQADRNSFLTSFSKNSETVKGVLLTPFYDESKYVLSDLPKTVDVKLSGPSDLITKALKVDRRIQVYVDLNRLGPGTAKVPVKVRNLPDGVDAEVEPKEVKVTLHRKLTKQFSVQFNTKESKNLPSGISEKNVTFSPKNVYVTGAEESVENIESVRATVDGSQLSGEMATNLSLKAYDKEGHEENVMIDPKTVNATIPLKKQKKSLPITINQKGSLPKGLTISELSVSPKEVTISGSPEQLKKITKLKSIDVDVSSITKNQTIKVDVPVPKGADSVEPKQVEVKISVDKDVTSKTFSNVPLSISGKEEGQSVSIQSPSSKSVDVTVTGSKASIDALSKSDVKASVDVSGLDRGTHRVSIDASNPKNLPMKLSTSSVQVKVDRKEQEDQSNNSTQEDERTGSRESNNEQSQEKKSKQQLSPSYRASRGQETIDRDDSETEGEN</sequence>
<feature type="compositionally biased region" description="Basic and acidic residues" evidence="1">
    <location>
        <begin position="425"/>
        <end position="444"/>
    </location>
</feature>
<evidence type="ECO:0000256" key="2">
    <source>
        <dbReference type="SAM" id="Phobius"/>
    </source>
</evidence>